<dbReference type="InterPro" id="IPR028994">
    <property type="entry name" value="Integrin_alpha_N"/>
</dbReference>
<dbReference type="Gene3D" id="2.130.10.130">
    <property type="entry name" value="Integrin alpha, N-terminal"/>
    <property type="match status" value="1"/>
</dbReference>
<dbReference type="Proteomes" id="UP000037755">
    <property type="component" value="Unassembled WGS sequence"/>
</dbReference>
<protein>
    <submittedName>
        <fullName evidence="1">Uncharacterized protein</fullName>
    </submittedName>
</protein>
<dbReference type="STRING" id="1202724.AM493_09610"/>
<dbReference type="RefSeq" id="WP_054407755.1">
    <property type="nucleotide sequence ID" value="NZ_FOYA01000001.1"/>
</dbReference>
<dbReference type="AlphaFoldDB" id="A0A0M9VIC1"/>
<keyword evidence="2" id="KW-1185">Reference proteome</keyword>
<gene>
    <name evidence="1" type="ORF">AM493_09610</name>
</gene>
<reference evidence="1 2" key="1">
    <citation type="submission" date="2015-08" db="EMBL/GenBank/DDBJ databases">
        <title>Whole genome sequence of Flavobacterium akiainvivens IK-1T, from decaying Wikstroemia oahuensis, an endemic Hawaiian shrub.</title>
        <authorList>
            <person name="Wan X."/>
            <person name="Hou S."/>
            <person name="Saito J."/>
            <person name="Donachie S."/>
        </authorList>
    </citation>
    <scope>NUCLEOTIDE SEQUENCE [LARGE SCALE GENOMIC DNA]</scope>
    <source>
        <strain evidence="1 2">IK-1</strain>
    </source>
</reference>
<dbReference type="SUPFAM" id="SSF69318">
    <property type="entry name" value="Integrin alpha N-terminal domain"/>
    <property type="match status" value="1"/>
</dbReference>
<accession>A0A0M9VIC1</accession>
<proteinExistence type="predicted"/>
<dbReference type="OrthoDB" id="1365331at2"/>
<name>A0A0M9VIC1_9FLAO</name>
<dbReference type="PATRIC" id="fig|1202724.3.peg.1994"/>
<evidence type="ECO:0000313" key="1">
    <source>
        <dbReference type="EMBL" id="KOS06259.1"/>
    </source>
</evidence>
<comment type="caution">
    <text evidence="1">The sequence shown here is derived from an EMBL/GenBank/DDBJ whole genome shotgun (WGS) entry which is preliminary data.</text>
</comment>
<sequence length="256" mass="29613">MKTRVFALLIVAVFMASCKKEVQKPASAVAKTIDSVTVEKDSLKGDPIPVFGYRFVITGDFDGDGKPENLVEHYYSRRDKKEAYKFYDNVEDDWQMWDSVVRKRPYSFALSDNRSIDTLRISKEKQLYGIAYLKNEGDLNGDGTDEVSYVVDYADASSMNGWYVVTYKNKKWQELYSFIMWDWQLPDRPGFVDVYGYFGHQKKIGIPANDTLNRRLERELKAFPGLLKKVGENRVQVIYNNQAEVDTMTVSLKRPK</sequence>
<dbReference type="EMBL" id="LIYD01000005">
    <property type="protein sequence ID" value="KOS06259.1"/>
    <property type="molecule type" value="Genomic_DNA"/>
</dbReference>
<organism evidence="1 2">
    <name type="scientific">Flavobacterium akiainvivens</name>
    <dbReference type="NCBI Taxonomy" id="1202724"/>
    <lineage>
        <taxon>Bacteria</taxon>
        <taxon>Pseudomonadati</taxon>
        <taxon>Bacteroidota</taxon>
        <taxon>Flavobacteriia</taxon>
        <taxon>Flavobacteriales</taxon>
        <taxon>Flavobacteriaceae</taxon>
        <taxon>Flavobacterium</taxon>
    </lineage>
</organism>
<dbReference type="PROSITE" id="PS51257">
    <property type="entry name" value="PROKAR_LIPOPROTEIN"/>
    <property type="match status" value="1"/>
</dbReference>
<evidence type="ECO:0000313" key="2">
    <source>
        <dbReference type="Proteomes" id="UP000037755"/>
    </source>
</evidence>